<dbReference type="Proteomes" id="UP000007350">
    <property type="component" value="Unassembled WGS sequence"/>
</dbReference>
<accession>K2N8Q2</accession>
<evidence type="ECO:0000313" key="2">
    <source>
        <dbReference type="EMBL" id="EKF31131.1"/>
    </source>
</evidence>
<keyword evidence="1" id="KW-0472">Membrane</keyword>
<keyword evidence="1" id="KW-0812">Transmembrane</keyword>
<keyword evidence="1" id="KW-1133">Transmembrane helix</keyword>
<dbReference type="OrthoDB" id="239593at2759"/>
<gene>
    <name evidence="2" type="ORF">MOQ_005037</name>
</gene>
<name>K2N8Q2_TRYCR</name>
<dbReference type="EMBL" id="AHKC01011037">
    <property type="protein sequence ID" value="EKF31131.1"/>
    <property type="molecule type" value="Genomic_DNA"/>
</dbReference>
<proteinExistence type="predicted"/>
<protein>
    <submittedName>
        <fullName evidence="2">Succinate dehydrogenase flavoprotein subunit</fullName>
    </submittedName>
</protein>
<sequence length="300" mass="33782">DVIFLFFSFLFFSFLSIPFLLVRRPWVGGGRTHTKTKKRGKRWTGDKMVTGQSIGMAIALPLVGALGWTAYTSRGVRNVVVRNPLDISPYCREAAAKTRQDGISCLICAFEMPVVVSTAKMRRELTCHPSDGALYALHALLSGCFMRMEVIATAFTSRWRVSDVYFCWRSISRSVLAENRRVAIQQQKQQQQQQCGHHTSDFVDLSATYGEWDVLCTQNENSDGCKEVVLTHGPEAIIVSLEPVVEGSRQVVLRLCYLVQPFDGFERNTMAERVALWGAEKYGKLLTAQTAYALEKMETF</sequence>
<comment type="caution">
    <text evidence="2">The sequence shown here is derived from an EMBL/GenBank/DDBJ whole genome shotgun (WGS) entry which is preliminary data.</text>
</comment>
<evidence type="ECO:0000256" key="1">
    <source>
        <dbReference type="SAM" id="Phobius"/>
    </source>
</evidence>
<reference evidence="2 3" key="1">
    <citation type="journal article" date="2012" name="BMC Genomics">
        <title>Comparative genomic analysis of human infective Trypanosoma cruzi lineages with the bat-restricted subspecies T. cruzi marinkellei.</title>
        <authorList>
            <person name="Franzen O."/>
            <person name="Talavera-Lopez C."/>
            <person name="Ochaya S."/>
            <person name="Butler C.E."/>
            <person name="Messenger L.A."/>
            <person name="Lewis M.D."/>
            <person name="Llewellyn M.S."/>
            <person name="Marinkelle C.J."/>
            <person name="Tyler K.M."/>
            <person name="Miles M.A."/>
            <person name="Andersson B."/>
        </authorList>
    </citation>
    <scope>NUCLEOTIDE SEQUENCE [LARGE SCALE GENOMIC DNA]</scope>
    <source>
        <strain evidence="2 3">B7</strain>
    </source>
</reference>
<feature type="non-terminal residue" evidence="2">
    <location>
        <position position="1"/>
    </location>
</feature>
<dbReference type="AlphaFoldDB" id="K2N8Q2"/>
<feature type="transmembrane region" description="Helical" evidence="1">
    <location>
        <begin position="6"/>
        <end position="27"/>
    </location>
</feature>
<keyword evidence="3" id="KW-1185">Reference proteome</keyword>
<evidence type="ECO:0000313" key="3">
    <source>
        <dbReference type="Proteomes" id="UP000007350"/>
    </source>
</evidence>
<feature type="transmembrane region" description="Helical" evidence="1">
    <location>
        <begin position="48"/>
        <end position="71"/>
    </location>
</feature>
<organism evidence="2 3">
    <name type="scientific">Trypanosoma cruzi marinkellei</name>
    <dbReference type="NCBI Taxonomy" id="85056"/>
    <lineage>
        <taxon>Eukaryota</taxon>
        <taxon>Discoba</taxon>
        <taxon>Euglenozoa</taxon>
        <taxon>Kinetoplastea</taxon>
        <taxon>Metakinetoplastina</taxon>
        <taxon>Trypanosomatida</taxon>
        <taxon>Trypanosomatidae</taxon>
        <taxon>Trypanosoma</taxon>
        <taxon>Schizotrypanum</taxon>
    </lineage>
</organism>